<feature type="coiled-coil region" evidence="1">
    <location>
        <begin position="79"/>
        <end position="123"/>
    </location>
</feature>
<dbReference type="Proteomes" id="UP000247409">
    <property type="component" value="Unassembled WGS sequence"/>
</dbReference>
<name>A0A2V3J591_9FLOR</name>
<dbReference type="STRING" id="448386.A0A2V3J591"/>
<dbReference type="InterPro" id="IPR044966">
    <property type="entry name" value="RPH1"/>
</dbReference>
<evidence type="ECO:0000313" key="3">
    <source>
        <dbReference type="EMBL" id="PXF49591.1"/>
    </source>
</evidence>
<keyword evidence="2" id="KW-0812">Transmembrane</keyword>
<protein>
    <submittedName>
        <fullName evidence="3">Uncharacterized protein</fullName>
    </submittedName>
</protein>
<dbReference type="GO" id="GO:0009507">
    <property type="term" value="C:chloroplast"/>
    <property type="evidence" value="ECO:0007669"/>
    <property type="project" value="TreeGrafter"/>
</dbReference>
<proteinExistence type="predicted"/>
<keyword evidence="2" id="KW-1133">Transmembrane helix</keyword>
<evidence type="ECO:0000256" key="1">
    <source>
        <dbReference type="SAM" id="Coils"/>
    </source>
</evidence>
<keyword evidence="2" id="KW-0472">Membrane</keyword>
<feature type="transmembrane region" description="Helical" evidence="2">
    <location>
        <begin position="189"/>
        <end position="208"/>
    </location>
</feature>
<keyword evidence="1" id="KW-0175">Coiled coil</keyword>
<dbReference type="GO" id="GO:0006952">
    <property type="term" value="P:defense response"/>
    <property type="evidence" value="ECO:0007669"/>
    <property type="project" value="InterPro"/>
</dbReference>
<comment type="caution">
    <text evidence="3">The sequence shown here is derived from an EMBL/GenBank/DDBJ whole genome shotgun (WGS) entry which is preliminary data.</text>
</comment>
<organism evidence="3 4">
    <name type="scientific">Gracilariopsis chorda</name>
    <dbReference type="NCBI Taxonomy" id="448386"/>
    <lineage>
        <taxon>Eukaryota</taxon>
        <taxon>Rhodophyta</taxon>
        <taxon>Florideophyceae</taxon>
        <taxon>Rhodymeniophycidae</taxon>
        <taxon>Gracilariales</taxon>
        <taxon>Gracilariaceae</taxon>
        <taxon>Gracilariopsis</taxon>
    </lineage>
</organism>
<sequence length="266" mass="29608">MVGTRTTFAPPVAVRIHRFGGQVNQASNFRPRQIRTARPPCEKLRPSMSVSDDPVERRVREELAADGVRLDELLNGGKVVSLTRKLENLQTESNSLTEDNPSYNDLQRRIAKLQSQLVREKRQVMQSWLKQLFVFQAFLFLAIGGALAFDAVPGNSVPLVGQALGFWTTWLFTIPALRARKGTAKAEKSALNVSFLIMPLVNVFLPAFTKNCGLIWTADVSVLAACYLYYYARAYATVAASAGSEPVREKGAIRGVLKYLDWGSWK</sequence>
<dbReference type="PANTHER" id="PTHR36359:SF1">
    <property type="entry name" value="PROTEIN RESISTANCE TO PHYTOPHTHORA 1, CHLOROPLASTIC"/>
    <property type="match status" value="1"/>
</dbReference>
<feature type="transmembrane region" description="Helical" evidence="2">
    <location>
        <begin position="159"/>
        <end position="177"/>
    </location>
</feature>
<keyword evidence="4" id="KW-1185">Reference proteome</keyword>
<dbReference type="PANTHER" id="PTHR36359">
    <property type="entry name" value="PROTEIN RESISTANCE TO PHYTOPHTHORA 1, CHLOROPLASTIC"/>
    <property type="match status" value="1"/>
</dbReference>
<dbReference type="EMBL" id="NBIV01000004">
    <property type="protein sequence ID" value="PXF49591.1"/>
    <property type="molecule type" value="Genomic_DNA"/>
</dbReference>
<dbReference type="AlphaFoldDB" id="A0A2V3J591"/>
<evidence type="ECO:0000313" key="4">
    <source>
        <dbReference type="Proteomes" id="UP000247409"/>
    </source>
</evidence>
<accession>A0A2V3J591</accession>
<feature type="transmembrane region" description="Helical" evidence="2">
    <location>
        <begin position="132"/>
        <end position="153"/>
    </location>
</feature>
<feature type="transmembrane region" description="Helical" evidence="2">
    <location>
        <begin position="214"/>
        <end position="232"/>
    </location>
</feature>
<gene>
    <name evidence="3" type="ORF">BWQ96_00661</name>
</gene>
<dbReference type="OrthoDB" id="424372at2759"/>
<evidence type="ECO:0000256" key="2">
    <source>
        <dbReference type="SAM" id="Phobius"/>
    </source>
</evidence>
<reference evidence="3 4" key="1">
    <citation type="journal article" date="2018" name="Mol. Biol. Evol.">
        <title>Analysis of the draft genome of the red seaweed Gracilariopsis chorda provides insights into genome size evolution in Rhodophyta.</title>
        <authorList>
            <person name="Lee J."/>
            <person name="Yang E.C."/>
            <person name="Graf L."/>
            <person name="Yang J.H."/>
            <person name="Qiu H."/>
            <person name="Zel Zion U."/>
            <person name="Chan C.X."/>
            <person name="Stephens T.G."/>
            <person name="Weber A.P.M."/>
            <person name="Boo G.H."/>
            <person name="Boo S.M."/>
            <person name="Kim K.M."/>
            <person name="Shin Y."/>
            <person name="Jung M."/>
            <person name="Lee S.J."/>
            <person name="Yim H.S."/>
            <person name="Lee J.H."/>
            <person name="Bhattacharya D."/>
            <person name="Yoon H.S."/>
        </authorList>
    </citation>
    <scope>NUCLEOTIDE SEQUENCE [LARGE SCALE GENOMIC DNA]</scope>
    <source>
        <strain evidence="3 4">SKKU-2015</strain>
        <tissue evidence="3">Whole body</tissue>
    </source>
</reference>